<keyword evidence="3" id="KW-1185">Reference proteome</keyword>
<evidence type="ECO:0000256" key="1">
    <source>
        <dbReference type="SAM" id="SignalP"/>
    </source>
</evidence>
<keyword evidence="1" id="KW-0732">Signal</keyword>
<sequence length="67" mass="7744">MRRQTWTFFGLGVFDFMISAVHPGHSYFEHSYVQLPAPNVDKFMSTPSFGLMTWPFPSFKSALLLKL</sequence>
<organism evidence="2 3">
    <name type="scientific">Pholiota conissans</name>
    <dbReference type="NCBI Taxonomy" id="109636"/>
    <lineage>
        <taxon>Eukaryota</taxon>
        <taxon>Fungi</taxon>
        <taxon>Dikarya</taxon>
        <taxon>Basidiomycota</taxon>
        <taxon>Agaricomycotina</taxon>
        <taxon>Agaricomycetes</taxon>
        <taxon>Agaricomycetidae</taxon>
        <taxon>Agaricales</taxon>
        <taxon>Agaricineae</taxon>
        <taxon>Strophariaceae</taxon>
        <taxon>Pholiota</taxon>
    </lineage>
</organism>
<evidence type="ECO:0000313" key="2">
    <source>
        <dbReference type="EMBL" id="KAF9473785.1"/>
    </source>
</evidence>
<protein>
    <submittedName>
        <fullName evidence="2">Uncharacterized protein</fullName>
    </submittedName>
</protein>
<feature type="signal peptide" evidence="1">
    <location>
        <begin position="1"/>
        <end position="23"/>
    </location>
</feature>
<name>A0A9P6CUC3_9AGAR</name>
<dbReference type="Proteomes" id="UP000807469">
    <property type="component" value="Unassembled WGS sequence"/>
</dbReference>
<comment type="caution">
    <text evidence="2">The sequence shown here is derived from an EMBL/GenBank/DDBJ whole genome shotgun (WGS) entry which is preliminary data.</text>
</comment>
<feature type="chain" id="PRO_5040320037" evidence="1">
    <location>
        <begin position="24"/>
        <end position="67"/>
    </location>
</feature>
<dbReference type="EMBL" id="MU155416">
    <property type="protein sequence ID" value="KAF9473785.1"/>
    <property type="molecule type" value="Genomic_DNA"/>
</dbReference>
<reference evidence="2" key="1">
    <citation type="submission" date="2020-11" db="EMBL/GenBank/DDBJ databases">
        <authorList>
            <consortium name="DOE Joint Genome Institute"/>
            <person name="Ahrendt S."/>
            <person name="Riley R."/>
            <person name="Andreopoulos W."/>
            <person name="Labutti K."/>
            <person name="Pangilinan J."/>
            <person name="Ruiz-Duenas F.J."/>
            <person name="Barrasa J.M."/>
            <person name="Sanchez-Garcia M."/>
            <person name="Camarero S."/>
            <person name="Miyauchi S."/>
            <person name="Serrano A."/>
            <person name="Linde D."/>
            <person name="Babiker R."/>
            <person name="Drula E."/>
            <person name="Ayuso-Fernandez I."/>
            <person name="Pacheco R."/>
            <person name="Padilla G."/>
            <person name="Ferreira P."/>
            <person name="Barriuso J."/>
            <person name="Kellner H."/>
            <person name="Castanera R."/>
            <person name="Alfaro M."/>
            <person name="Ramirez L."/>
            <person name="Pisabarro A.G."/>
            <person name="Kuo A."/>
            <person name="Tritt A."/>
            <person name="Lipzen A."/>
            <person name="He G."/>
            <person name="Yan M."/>
            <person name="Ng V."/>
            <person name="Cullen D."/>
            <person name="Martin F."/>
            <person name="Rosso M.-N."/>
            <person name="Henrissat B."/>
            <person name="Hibbett D."/>
            <person name="Martinez A.T."/>
            <person name="Grigoriev I.V."/>
        </authorList>
    </citation>
    <scope>NUCLEOTIDE SEQUENCE</scope>
    <source>
        <strain evidence="2">CIRM-BRFM 674</strain>
    </source>
</reference>
<dbReference type="AlphaFoldDB" id="A0A9P6CUC3"/>
<proteinExistence type="predicted"/>
<evidence type="ECO:0000313" key="3">
    <source>
        <dbReference type="Proteomes" id="UP000807469"/>
    </source>
</evidence>
<accession>A0A9P6CUC3</accession>
<gene>
    <name evidence="2" type="ORF">BDN70DRAFT_885519</name>
</gene>